<reference evidence="9" key="1">
    <citation type="journal article" date="2020" name="ISME J.">
        <title>Gammaproteobacteria mediating utilization of methyl-, sulfur- and petroleum organic compounds in deep ocean hydrothermal plumes.</title>
        <authorList>
            <person name="Zhou Z."/>
            <person name="Liu Y."/>
            <person name="Pan J."/>
            <person name="Cron B.R."/>
            <person name="Toner B.M."/>
            <person name="Anantharaman K."/>
            <person name="Breier J.A."/>
            <person name="Dick G.J."/>
            <person name="Li M."/>
        </authorList>
    </citation>
    <scope>NUCLEOTIDE SEQUENCE</scope>
    <source>
        <strain evidence="9">SZUA-1435</strain>
    </source>
</reference>
<feature type="non-terminal residue" evidence="9">
    <location>
        <position position="290"/>
    </location>
</feature>
<gene>
    <name evidence="9" type="ORF">EYH02_05180</name>
</gene>
<comment type="function">
    <text evidence="4">Catalyzes the conversion of trans-anhydromevalonate 5-phosphate (tAHMP) into isopentenyl phosphate. Involved in the archaeal mevalonate (MVA) pathway, which provides fundamental precursors for isoprenoid biosynthesis, such as isopentenyl diphosphate (IPP) and dimethylallyl diphosphate (DMAPP).</text>
</comment>
<dbReference type="PANTHER" id="PTHR30108:SF21">
    <property type="entry name" value="4-HYDROXYBENZOATE DECARBOXYLASE"/>
    <property type="match status" value="1"/>
</dbReference>
<dbReference type="EC" id="4.1.1.126" evidence="5"/>
<comment type="similarity">
    <text evidence="2">Belongs to the UbiD family.</text>
</comment>
<evidence type="ECO:0000256" key="5">
    <source>
        <dbReference type="ARBA" id="ARBA00049727"/>
    </source>
</evidence>
<organism evidence="9 10">
    <name type="scientific">Ignisphaera aggregans</name>
    <dbReference type="NCBI Taxonomy" id="334771"/>
    <lineage>
        <taxon>Archaea</taxon>
        <taxon>Thermoproteota</taxon>
        <taxon>Thermoprotei</taxon>
        <taxon>Desulfurococcales</taxon>
        <taxon>Desulfurococcaceae</taxon>
        <taxon>Ignisphaera</taxon>
    </lineage>
</organism>
<dbReference type="GO" id="GO:0016831">
    <property type="term" value="F:carboxy-lyase activity"/>
    <property type="evidence" value="ECO:0007669"/>
    <property type="project" value="InterPro"/>
</dbReference>
<evidence type="ECO:0000256" key="7">
    <source>
        <dbReference type="ARBA" id="ARBA00049936"/>
    </source>
</evidence>
<name>A0A832Z047_9CREN</name>
<feature type="domain" description="3-octaprenyl-4-hydroxybenzoate carboxy-lyase-like Rift-related" evidence="8">
    <location>
        <begin position="97"/>
        <end position="280"/>
    </location>
</feature>
<evidence type="ECO:0000259" key="8">
    <source>
        <dbReference type="Pfam" id="PF01977"/>
    </source>
</evidence>
<proteinExistence type="inferred from homology"/>
<comment type="catalytic activity">
    <reaction evidence="3">
        <text>(2E)-3-methyl-5-phosphooxypent-2-enoate + H(+) = isopentenyl phosphate + CO2</text>
        <dbReference type="Rhea" id="RHEA:78971"/>
        <dbReference type="ChEBI" id="CHEBI:15378"/>
        <dbReference type="ChEBI" id="CHEBI:16526"/>
        <dbReference type="ChEBI" id="CHEBI:65078"/>
        <dbReference type="ChEBI" id="CHEBI:229665"/>
        <dbReference type="EC" id="4.1.1.126"/>
    </reaction>
    <physiologicalReaction direction="left-to-right" evidence="3">
        <dbReference type="Rhea" id="RHEA:78972"/>
    </physiologicalReaction>
</comment>
<evidence type="ECO:0000256" key="6">
    <source>
        <dbReference type="ARBA" id="ARBA00049754"/>
    </source>
</evidence>
<dbReference type="EMBL" id="DQTV01000100">
    <property type="protein sequence ID" value="HIP57441.1"/>
    <property type="molecule type" value="Genomic_DNA"/>
</dbReference>
<dbReference type="InterPro" id="IPR048304">
    <property type="entry name" value="UbiD_Rift_dom"/>
</dbReference>
<evidence type="ECO:0000256" key="1">
    <source>
        <dbReference type="ARBA" id="ARBA00005092"/>
    </source>
</evidence>
<dbReference type="SUPFAM" id="SSF50475">
    <property type="entry name" value="FMN-binding split barrel"/>
    <property type="match status" value="1"/>
</dbReference>
<comment type="cofactor">
    <cofactor evidence="7">
        <name>prenylated FMN</name>
        <dbReference type="ChEBI" id="CHEBI:87746"/>
    </cofactor>
</comment>
<evidence type="ECO:0000256" key="4">
    <source>
        <dbReference type="ARBA" id="ARBA00049583"/>
    </source>
</evidence>
<dbReference type="InterPro" id="IPR002830">
    <property type="entry name" value="UbiD"/>
</dbReference>
<dbReference type="PANTHER" id="PTHR30108">
    <property type="entry name" value="3-OCTAPRENYL-4-HYDROXYBENZOATE CARBOXY-LYASE-RELATED"/>
    <property type="match status" value="1"/>
</dbReference>
<dbReference type="AlphaFoldDB" id="A0A832Z047"/>
<sequence>MSLREFVYRYANELVEISNPLPPEPTLTKNILPLERKGLIILFKVLGSEFECVSGVLSTRRRLFELLGVRNDVEAYLKILSAISKPSKAKVVDFDNYFERSAVDLRKLPFIKFFPRDGGKYVTSAIFIACLNEDTCNASIHRTMLIDSNRVVARIVPRHLRYIYNEYRKRGQSLPVAIVVGVHPAVLLSAALSPPFGIFELDVASTLFPDMRIAYTPNYGLPVPVPAAVVIEARIGEELVDEGPFVDILGLYDGVRKEPLIHIDALYINAKELFHVIIPSGDEHVVLQSF</sequence>
<evidence type="ECO:0000256" key="3">
    <source>
        <dbReference type="ARBA" id="ARBA00049054"/>
    </source>
</evidence>
<dbReference type="Proteomes" id="UP000605805">
    <property type="component" value="Unassembled WGS sequence"/>
</dbReference>
<dbReference type="GO" id="GO:0005737">
    <property type="term" value="C:cytoplasm"/>
    <property type="evidence" value="ECO:0007669"/>
    <property type="project" value="TreeGrafter"/>
</dbReference>
<comment type="caution">
    <text evidence="9">The sequence shown here is derived from an EMBL/GenBank/DDBJ whole genome shotgun (WGS) entry which is preliminary data.</text>
</comment>
<evidence type="ECO:0000313" key="10">
    <source>
        <dbReference type="Proteomes" id="UP000605805"/>
    </source>
</evidence>
<accession>A0A832Z047</accession>
<protein>
    <recommendedName>
        <fullName evidence="6">Anhydromevalonate phosphate decarboxylase</fullName>
        <ecNumber evidence="5">4.1.1.126</ecNumber>
    </recommendedName>
</protein>
<evidence type="ECO:0000256" key="2">
    <source>
        <dbReference type="ARBA" id="ARBA00010021"/>
    </source>
</evidence>
<comment type="pathway">
    <text evidence="1">Isoprenoid biosynthesis; isopentenyl diphosphate biosynthesis via mevalonate pathway.</text>
</comment>
<dbReference type="Pfam" id="PF01977">
    <property type="entry name" value="UbiD"/>
    <property type="match status" value="1"/>
</dbReference>
<evidence type="ECO:0000313" key="9">
    <source>
        <dbReference type="EMBL" id="HIP57441.1"/>
    </source>
</evidence>